<organism evidence="2 3">
    <name type="scientific">Brevundimonas viscosa</name>
    <dbReference type="NCBI Taxonomy" id="871741"/>
    <lineage>
        <taxon>Bacteria</taxon>
        <taxon>Pseudomonadati</taxon>
        <taxon>Pseudomonadota</taxon>
        <taxon>Alphaproteobacteria</taxon>
        <taxon>Caulobacterales</taxon>
        <taxon>Caulobacteraceae</taxon>
        <taxon>Brevundimonas</taxon>
    </lineage>
</organism>
<gene>
    <name evidence="2" type="ORF">SAMN05192570_1901</name>
</gene>
<dbReference type="RefSeq" id="WP_092309446.1">
    <property type="nucleotide sequence ID" value="NZ_FOZV01000003.1"/>
</dbReference>
<dbReference type="Proteomes" id="UP000198788">
    <property type="component" value="Unassembled WGS sequence"/>
</dbReference>
<dbReference type="Pfam" id="PF07179">
    <property type="entry name" value="SseB"/>
    <property type="match status" value="1"/>
</dbReference>
<dbReference type="STRING" id="871741.SAMN05192570_1901"/>
<dbReference type="EMBL" id="FOZV01000003">
    <property type="protein sequence ID" value="SFS52771.1"/>
    <property type="molecule type" value="Genomic_DNA"/>
</dbReference>
<dbReference type="OrthoDB" id="7204621at2"/>
<evidence type="ECO:0000313" key="3">
    <source>
        <dbReference type="Proteomes" id="UP000198788"/>
    </source>
</evidence>
<dbReference type="InterPro" id="IPR009839">
    <property type="entry name" value="SseB_N"/>
</dbReference>
<sequence>MTDASTAAAPQPLRFTDNPMNPLEVALYEGLADHTKMGVFERLMLEADLYAVPEPDSPGGTPGDDGPKVLRPGEQLVLRGVVLNDGRNTVTLFTDPRRATQMFGEGARIIAMKGRNLLQILKDAVVLLNPADGKGLLLNPDQIREVLEQTPVPPTHARRPTGTVELADVPEPQHPIALIGRLNEAFKGLDVKAAWLARARWMEAQMMGWHLDVRTDQPADEVVALIERAVRGLQFGQEVFDVAVSKPGGADGVGVKVK</sequence>
<dbReference type="AlphaFoldDB" id="A0A1I6QJX1"/>
<proteinExistence type="predicted"/>
<name>A0A1I6QJX1_9CAUL</name>
<feature type="domain" description="SseB protein N-terminal" evidence="1">
    <location>
        <begin position="40"/>
        <end position="144"/>
    </location>
</feature>
<reference evidence="3" key="1">
    <citation type="submission" date="2016-10" db="EMBL/GenBank/DDBJ databases">
        <authorList>
            <person name="Varghese N."/>
            <person name="Submissions S."/>
        </authorList>
    </citation>
    <scope>NUCLEOTIDE SEQUENCE [LARGE SCALE GENOMIC DNA]</scope>
    <source>
        <strain evidence="3">CGMCC 1.10683</strain>
    </source>
</reference>
<keyword evidence="3" id="KW-1185">Reference proteome</keyword>
<evidence type="ECO:0000313" key="2">
    <source>
        <dbReference type="EMBL" id="SFS52771.1"/>
    </source>
</evidence>
<accession>A0A1I6QJX1</accession>
<protein>
    <submittedName>
        <fullName evidence="2">SseB protein N-terminal domain-containing protein</fullName>
    </submittedName>
</protein>
<evidence type="ECO:0000259" key="1">
    <source>
        <dbReference type="Pfam" id="PF07179"/>
    </source>
</evidence>